<reference evidence="2" key="1">
    <citation type="journal article" date="2006" name="PLoS Biol.">
        <title>Macronuclear genome sequence of the ciliate Tetrahymena thermophila, a model eukaryote.</title>
        <authorList>
            <person name="Eisen J.A."/>
            <person name="Coyne R.S."/>
            <person name="Wu M."/>
            <person name="Wu D."/>
            <person name="Thiagarajan M."/>
            <person name="Wortman J.R."/>
            <person name="Badger J.H."/>
            <person name="Ren Q."/>
            <person name="Amedeo P."/>
            <person name="Jones K.M."/>
            <person name="Tallon L.J."/>
            <person name="Delcher A.L."/>
            <person name="Salzberg S.L."/>
            <person name="Silva J.C."/>
            <person name="Haas B.J."/>
            <person name="Majoros W.H."/>
            <person name="Farzad M."/>
            <person name="Carlton J.M."/>
            <person name="Smith R.K. Jr."/>
            <person name="Garg J."/>
            <person name="Pearlman R.E."/>
            <person name="Karrer K.M."/>
            <person name="Sun L."/>
            <person name="Manning G."/>
            <person name="Elde N.C."/>
            <person name="Turkewitz A.P."/>
            <person name="Asai D.J."/>
            <person name="Wilkes D.E."/>
            <person name="Wang Y."/>
            <person name="Cai H."/>
            <person name="Collins K."/>
            <person name="Stewart B.A."/>
            <person name="Lee S.R."/>
            <person name="Wilamowska K."/>
            <person name="Weinberg Z."/>
            <person name="Ruzzo W.L."/>
            <person name="Wloga D."/>
            <person name="Gaertig J."/>
            <person name="Frankel J."/>
            <person name="Tsao C.-C."/>
            <person name="Gorovsky M.A."/>
            <person name="Keeling P.J."/>
            <person name="Waller R.F."/>
            <person name="Patron N.J."/>
            <person name="Cherry J.M."/>
            <person name="Stover N.A."/>
            <person name="Krieger C.J."/>
            <person name="del Toro C."/>
            <person name="Ryder H.F."/>
            <person name="Williamson S.C."/>
            <person name="Barbeau R.A."/>
            <person name="Hamilton E.P."/>
            <person name="Orias E."/>
        </authorList>
    </citation>
    <scope>NUCLEOTIDE SEQUENCE [LARGE SCALE GENOMIC DNA]</scope>
    <source>
        <strain evidence="2">SB210</strain>
    </source>
</reference>
<gene>
    <name evidence="1" type="ORF">TTHERM_00300220</name>
</gene>
<dbReference type="HOGENOM" id="CLU_135923_0_0_1"/>
<sequence>MKQIKGFYVYVVLISIIKYGYSNTFSCQILNEDEVQECPLINEPVCAVIKKDVLKCDQEQCRLTYQNKCEACKNSKILDFVIEGPCEDYPKQAVFCSLHRNEQTCDSLNTRKKNRNKKVCGFYNLNTKCNLNPCFEVYPSRCQACNNELVDFYLEGPCPVMTSLQFN</sequence>
<dbReference type="EMBL" id="GG662449">
    <property type="protein sequence ID" value="EAS04304.1"/>
    <property type="molecule type" value="Genomic_DNA"/>
</dbReference>
<dbReference type="GeneID" id="7838359"/>
<accession>I7LXB3</accession>
<dbReference type="KEGG" id="tet:TTHERM_00300220"/>
<evidence type="ECO:0000313" key="2">
    <source>
        <dbReference type="Proteomes" id="UP000009168"/>
    </source>
</evidence>
<name>I7LXB3_TETTS</name>
<organism evidence="1 2">
    <name type="scientific">Tetrahymena thermophila (strain SB210)</name>
    <dbReference type="NCBI Taxonomy" id="312017"/>
    <lineage>
        <taxon>Eukaryota</taxon>
        <taxon>Sar</taxon>
        <taxon>Alveolata</taxon>
        <taxon>Ciliophora</taxon>
        <taxon>Intramacronucleata</taxon>
        <taxon>Oligohymenophorea</taxon>
        <taxon>Hymenostomatida</taxon>
        <taxon>Tetrahymenina</taxon>
        <taxon>Tetrahymenidae</taxon>
        <taxon>Tetrahymena</taxon>
    </lineage>
</organism>
<dbReference type="AlphaFoldDB" id="I7LXB3"/>
<keyword evidence="2" id="KW-1185">Reference proteome</keyword>
<proteinExistence type="predicted"/>
<dbReference type="eggNOG" id="ENOG502R2VJ">
    <property type="taxonomic scope" value="Eukaryota"/>
</dbReference>
<dbReference type="InParanoid" id="I7LXB3"/>
<dbReference type="Proteomes" id="UP000009168">
    <property type="component" value="Unassembled WGS sequence"/>
</dbReference>
<evidence type="ECO:0000313" key="1">
    <source>
        <dbReference type="EMBL" id="EAS04304.1"/>
    </source>
</evidence>
<dbReference type="RefSeq" id="XP_001024549.1">
    <property type="nucleotide sequence ID" value="XM_001024549.3"/>
</dbReference>
<protein>
    <submittedName>
        <fullName evidence="1">Kazal-type proteinase inhibitor 1</fullName>
    </submittedName>
</protein>
<dbReference type="OrthoDB" id="10516423at2759"/>